<protein>
    <submittedName>
        <fullName evidence="2">Transglutaminase family protein</fullName>
    </submittedName>
</protein>
<evidence type="ECO:0000313" key="2">
    <source>
        <dbReference type="EMBL" id="MCW1883225.1"/>
    </source>
</evidence>
<dbReference type="Proteomes" id="UP001207930">
    <property type="component" value="Unassembled WGS sequence"/>
</dbReference>
<name>A0ABT3FJN7_9BACT</name>
<dbReference type="Gene3D" id="3.10.620.30">
    <property type="match status" value="1"/>
</dbReference>
<feature type="domain" description="Transglutaminase-like" evidence="1">
    <location>
        <begin position="176"/>
        <end position="246"/>
    </location>
</feature>
<evidence type="ECO:0000313" key="3">
    <source>
        <dbReference type="Proteomes" id="UP001207930"/>
    </source>
</evidence>
<dbReference type="Pfam" id="PF08379">
    <property type="entry name" value="Bact_transglu_N"/>
    <property type="match status" value="1"/>
</dbReference>
<organism evidence="2 3">
    <name type="scientific">Luteolibacter flavescens</name>
    <dbReference type="NCBI Taxonomy" id="1859460"/>
    <lineage>
        <taxon>Bacteria</taxon>
        <taxon>Pseudomonadati</taxon>
        <taxon>Verrucomicrobiota</taxon>
        <taxon>Verrucomicrobiia</taxon>
        <taxon>Verrucomicrobiales</taxon>
        <taxon>Verrucomicrobiaceae</taxon>
        <taxon>Luteolibacter</taxon>
    </lineage>
</organism>
<accession>A0ABT3FJN7</accession>
<dbReference type="InterPro" id="IPR038765">
    <property type="entry name" value="Papain-like_cys_pep_sf"/>
</dbReference>
<dbReference type="InterPro" id="IPR002931">
    <property type="entry name" value="Transglutaminase-like"/>
</dbReference>
<sequence length="290" mass="32358">MRYRIRHRTSYRYDTPANLCHNEARLRPLDLAGQRCLKWKLGIDPQPEFHRSRRDSFGNHIDYFSIQRPHPELVITAESEVEVLSAGQLPLEAGGPWEKMLDQLRTSKDPASLDARAFALSSPLIPVLPELAEFARPDFTKSRCVLDAVSALNARIFHEFKFDPDFTTVATPVTDVLKNRRGVCQDFAQLMIAALRSLGLPARYVSGYLETLPPPGKPKLVGADASHAWVSVFVPGQGWLDFDPTNNVRPGERHITVATGRDYRDVSPLRGVTVGGLSHTLKVSVDVTPI</sequence>
<dbReference type="Pfam" id="PF01841">
    <property type="entry name" value="Transglut_core"/>
    <property type="match status" value="1"/>
</dbReference>
<dbReference type="PANTHER" id="PTHR33490:SF7">
    <property type="entry name" value="BLR2979 PROTEIN"/>
    <property type="match status" value="1"/>
</dbReference>
<keyword evidence="3" id="KW-1185">Reference proteome</keyword>
<proteinExistence type="predicted"/>
<reference evidence="2 3" key="1">
    <citation type="submission" date="2022-10" db="EMBL/GenBank/DDBJ databases">
        <title>Luteolibacter flavescens strain MCCC 1K03193, whole genome shotgun sequencing project.</title>
        <authorList>
            <person name="Zhao G."/>
            <person name="Shen L."/>
        </authorList>
    </citation>
    <scope>NUCLEOTIDE SEQUENCE [LARGE SCALE GENOMIC DNA]</scope>
    <source>
        <strain evidence="2 3">MCCC 1K03193</strain>
    </source>
</reference>
<dbReference type="InterPro" id="IPR013589">
    <property type="entry name" value="Bac_transglu_N"/>
</dbReference>
<dbReference type="PANTHER" id="PTHR33490">
    <property type="entry name" value="BLR5614 PROTEIN-RELATED"/>
    <property type="match status" value="1"/>
</dbReference>
<dbReference type="RefSeq" id="WP_264499187.1">
    <property type="nucleotide sequence ID" value="NZ_JAPDDS010000001.1"/>
</dbReference>
<comment type="caution">
    <text evidence="2">The sequence shown here is derived from an EMBL/GenBank/DDBJ whole genome shotgun (WGS) entry which is preliminary data.</text>
</comment>
<dbReference type="EMBL" id="JAPDDS010000001">
    <property type="protein sequence ID" value="MCW1883225.1"/>
    <property type="molecule type" value="Genomic_DNA"/>
</dbReference>
<gene>
    <name evidence="2" type="ORF">OKA04_00690</name>
</gene>
<dbReference type="SUPFAM" id="SSF54001">
    <property type="entry name" value="Cysteine proteinases"/>
    <property type="match status" value="1"/>
</dbReference>
<evidence type="ECO:0000259" key="1">
    <source>
        <dbReference type="SMART" id="SM00460"/>
    </source>
</evidence>
<dbReference type="SMART" id="SM00460">
    <property type="entry name" value="TGc"/>
    <property type="match status" value="1"/>
</dbReference>